<dbReference type="Proteomes" id="UP000295717">
    <property type="component" value="Unassembled WGS sequence"/>
</dbReference>
<dbReference type="CDD" id="cd03814">
    <property type="entry name" value="GT4-like"/>
    <property type="match status" value="1"/>
</dbReference>
<keyword evidence="2" id="KW-0808">Transferase</keyword>
<dbReference type="PANTHER" id="PTHR45947">
    <property type="entry name" value="SULFOQUINOVOSYL TRANSFERASE SQD2"/>
    <property type="match status" value="1"/>
</dbReference>
<dbReference type="InterPro" id="IPR050194">
    <property type="entry name" value="Glycosyltransferase_grp1"/>
</dbReference>
<dbReference type="OrthoDB" id="9802525at2"/>
<dbReference type="InterPro" id="IPR028098">
    <property type="entry name" value="Glyco_trans_4-like_N"/>
</dbReference>
<proteinExistence type="predicted"/>
<dbReference type="AlphaFoldDB" id="A0A4R3N4I2"/>
<feature type="domain" description="Glycosyltransferase subfamily 4-like N-terminal" evidence="1">
    <location>
        <begin position="18"/>
        <end position="187"/>
    </location>
</feature>
<keyword evidence="3" id="KW-1185">Reference proteome</keyword>
<dbReference type="EMBL" id="SMAO01000003">
    <property type="protein sequence ID" value="TCT22003.1"/>
    <property type="molecule type" value="Genomic_DNA"/>
</dbReference>
<evidence type="ECO:0000313" key="2">
    <source>
        <dbReference type="EMBL" id="TCT22003.1"/>
    </source>
</evidence>
<dbReference type="Pfam" id="PF13692">
    <property type="entry name" value="Glyco_trans_1_4"/>
    <property type="match status" value="1"/>
</dbReference>
<dbReference type="RefSeq" id="WP_132976415.1">
    <property type="nucleotide sequence ID" value="NZ_SMAO01000003.1"/>
</dbReference>
<accession>A0A4R3N4I2</accession>
<dbReference type="SUPFAM" id="SSF53756">
    <property type="entry name" value="UDP-Glycosyltransferase/glycogen phosphorylase"/>
    <property type="match status" value="1"/>
</dbReference>
<evidence type="ECO:0000313" key="3">
    <source>
        <dbReference type="Proteomes" id="UP000295717"/>
    </source>
</evidence>
<protein>
    <submittedName>
        <fullName evidence="2">Glycosyltransferase involved in cell wall biosynthesis</fullName>
    </submittedName>
</protein>
<sequence>MMQRLNIAIVTETYPPEINGVANTMLHLAEGLAERGHRMQLVRPRQHADRDQSATGSITPYLVPGLPIPGYHGLRFGLPVYWRLRRNWHRSTPDLVYIATQGPLGHAALAAARALKIPTVTGFHTQFHQYSQHYGLGILTHRIADTLRHFHNRSDTTLVPTVDLQTELSAGGFQNVQVFGRGVDVERFSPVWRDPDLRRAWGCEDDTLVVLYVGRVAAEKNLDLARESFAAILSDRPDARFVLVGDGPELAHLRRDFPDFICTGSKIGAELSAHYASGDLFLFPSLTETFGNVVTEAMASGLPVIAFDYAAAHAHIEPWVNGVTLTPGDRTAFIAASRQAAQDQASRRQMGEAARQTAEGISWERVLGVVEERLFEVINRQRGTEAGHATLAATSE</sequence>
<organism evidence="2 3">
    <name type="scientific">Thiobaca trueperi</name>
    <dbReference type="NCBI Taxonomy" id="127458"/>
    <lineage>
        <taxon>Bacteria</taxon>
        <taxon>Pseudomonadati</taxon>
        <taxon>Pseudomonadota</taxon>
        <taxon>Gammaproteobacteria</taxon>
        <taxon>Chromatiales</taxon>
        <taxon>Chromatiaceae</taxon>
        <taxon>Thiobaca</taxon>
    </lineage>
</organism>
<name>A0A4R3N4I2_9GAMM</name>
<dbReference type="PANTHER" id="PTHR45947:SF3">
    <property type="entry name" value="SULFOQUINOVOSYL TRANSFERASE SQD2"/>
    <property type="match status" value="1"/>
</dbReference>
<comment type="caution">
    <text evidence="2">The sequence shown here is derived from an EMBL/GenBank/DDBJ whole genome shotgun (WGS) entry which is preliminary data.</text>
</comment>
<gene>
    <name evidence="2" type="ORF">EDC35_103101</name>
</gene>
<reference evidence="2 3" key="1">
    <citation type="submission" date="2019-03" db="EMBL/GenBank/DDBJ databases">
        <title>Genomic Encyclopedia of Type Strains, Phase IV (KMG-IV): sequencing the most valuable type-strain genomes for metagenomic binning, comparative biology and taxonomic classification.</title>
        <authorList>
            <person name="Goeker M."/>
        </authorList>
    </citation>
    <scope>NUCLEOTIDE SEQUENCE [LARGE SCALE GENOMIC DNA]</scope>
    <source>
        <strain evidence="2 3">DSM 13587</strain>
    </source>
</reference>
<dbReference type="Gene3D" id="3.40.50.2000">
    <property type="entry name" value="Glycogen Phosphorylase B"/>
    <property type="match status" value="2"/>
</dbReference>
<dbReference type="Pfam" id="PF13439">
    <property type="entry name" value="Glyco_transf_4"/>
    <property type="match status" value="1"/>
</dbReference>
<evidence type="ECO:0000259" key="1">
    <source>
        <dbReference type="Pfam" id="PF13439"/>
    </source>
</evidence>
<dbReference type="GO" id="GO:0016757">
    <property type="term" value="F:glycosyltransferase activity"/>
    <property type="evidence" value="ECO:0007669"/>
    <property type="project" value="UniProtKB-ARBA"/>
</dbReference>